<dbReference type="InterPro" id="IPR009050">
    <property type="entry name" value="Globin-like_sf"/>
</dbReference>
<dbReference type="InterPro" id="IPR012292">
    <property type="entry name" value="Globin/Proto"/>
</dbReference>
<evidence type="ECO:0000313" key="2">
    <source>
        <dbReference type="EMBL" id="KAL3073189.1"/>
    </source>
</evidence>
<feature type="region of interest" description="Disordered" evidence="1">
    <location>
        <begin position="43"/>
        <end position="89"/>
    </location>
</feature>
<feature type="compositionally biased region" description="Basic and acidic residues" evidence="1">
    <location>
        <begin position="53"/>
        <end position="62"/>
    </location>
</feature>
<dbReference type="AlphaFoldDB" id="A0ABD2HXZ0"/>
<accession>A0ABD2HXZ0</accession>
<feature type="region of interest" description="Disordered" evidence="1">
    <location>
        <begin position="251"/>
        <end position="282"/>
    </location>
</feature>
<evidence type="ECO:0000313" key="3">
    <source>
        <dbReference type="Proteomes" id="UP001620626"/>
    </source>
</evidence>
<dbReference type="SUPFAM" id="SSF46458">
    <property type="entry name" value="Globin-like"/>
    <property type="match status" value="1"/>
</dbReference>
<gene>
    <name evidence="2" type="ORF">niasHT_035465</name>
</gene>
<dbReference type="Proteomes" id="UP001620626">
    <property type="component" value="Unassembled WGS sequence"/>
</dbReference>
<dbReference type="Gene3D" id="1.10.490.10">
    <property type="entry name" value="Globins"/>
    <property type="match status" value="1"/>
</dbReference>
<feature type="compositionally biased region" description="Polar residues" evidence="1">
    <location>
        <begin position="68"/>
        <end position="78"/>
    </location>
</feature>
<dbReference type="EMBL" id="JBICBT010001324">
    <property type="protein sequence ID" value="KAL3073189.1"/>
    <property type="molecule type" value="Genomic_DNA"/>
</dbReference>
<comment type="caution">
    <text evidence="2">The sequence shown here is derived from an EMBL/GenBank/DDBJ whole genome shotgun (WGS) entry which is preliminary data.</text>
</comment>
<proteinExistence type="predicted"/>
<sequence length="282" mass="32566">MGNACLSQSLCSKQQLLLTNKLEMAKTMDELQMRTVKVNTLMTPTKEQQQKQSEQKHQKGGEAAENWAKQNDGGQNAKGNAKDGEGTIGGELSMRDKEIIARCWRKRIATDRCDFFHKTMLRCIEASPKLNEIIACGRYCYRDLTKWPKLNRICQAQFKFYERLIYELNMDERRMGDQCTRLGKTHAEYAQFGLKPHFLDIYQQSLIALISKMEFADDNEREETINAFGRLIRFIVEAMIEGYGQRVAELRTERRGSGETTEEKGKSDDELKSDRNELQNIP</sequence>
<protein>
    <submittedName>
        <fullName evidence="2">Uncharacterized protein</fullName>
    </submittedName>
</protein>
<organism evidence="2 3">
    <name type="scientific">Heterodera trifolii</name>
    <dbReference type="NCBI Taxonomy" id="157864"/>
    <lineage>
        <taxon>Eukaryota</taxon>
        <taxon>Metazoa</taxon>
        <taxon>Ecdysozoa</taxon>
        <taxon>Nematoda</taxon>
        <taxon>Chromadorea</taxon>
        <taxon>Rhabditida</taxon>
        <taxon>Tylenchina</taxon>
        <taxon>Tylenchomorpha</taxon>
        <taxon>Tylenchoidea</taxon>
        <taxon>Heteroderidae</taxon>
        <taxon>Heteroderinae</taxon>
        <taxon>Heterodera</taxon>
    </lineage>
</organism>
<name>A0ABD2HXZ0_9BILA</name>
<evidence type="ECO:0000256" key="1">
    <source>
        <dbReference type="SAM" id="MobiDB-lite"/>
    </source>
</evidence>
<reference evidence="2 3" key="1">
    <citation type="submission" date="2024-10" db="EMBL/GenBank/DDBJ databases">
        <authorList>
            <person name="Kim D."/>
        </authorList>
    </citation>
    <scope>NUCLEOTIDE SEQUENCE [LARGE SCALE GENOMIC DNA]</scope>
    <source>
        <strain evidence="2">BH-2024</strain>
    </source>
</reference>
<keyword evidence="3" id="KW-1185">Reference proteome</keyword>